<gene>
    <name evidence="1" type="ORF">OVN521_LOCUS42016</name>
</gene>
<feature type="non-terminal residue" evidence="1">
    <location>
        <position position="1"/>
    </location>
</feature>
<reference evidence="1" key="1">
    <citation type="submission" date="2021-02" db="EMBL/GenBank/DDBJ databases">
        <authorList>
            <person name="Nowell W R."/>
        </authorList>
    </citation>
    <scope>NUCLEOTIDE SEQUENCE</scope>
</reference>
<evidence type="ECO:0000313" key="2">
    <source>
        <dbReference type="Proteomes" id="UP000663866"/>
    </source>
</evidence>
<sequence length="207" mass="23631">MIAVSSVDDKMNTEDLGISLTPKIEGQWRWTGTKTLQFEAKHRLPYATKYTLRVDKEHCVSAIEGKLDEEFFFEFSTATPNILQFSPYGTVSTLKPKCFLLFDQKIGMNDILKHLRVVHSDGHTIQNEELELVNETTAKNEFESFLNANEGNHEKYVAFTFKHDLLTATQYTIQVPIGCPSAEGPLKTTSEWSASFQTYEPLKIIDW</sequence>
<dbReference type="Gene3D" id="2.60.40.3710">
    <property type="match status" value="1"/>
</dbReference>
<evidence type="ECO:0000313" key="1">
    <source>
        <dbReference type="EMBL" id="CAF4524648.1"/>
    </source>
</evidence>
<keyword evidence="2" id="KW-1185">Reference proteome</keyword>
<comment type="caution">
    <text evidence="1">The sequence shown here is derived from an EMBL/GenBank/DDBJ whole genome shotgun (WGS) entry which is preliminary data.</text>
</comment>
<organism evidence="1 2">
    <name type="scientific">Rotaria magnacalcarata</name>
    <dbReference type="NCBI Taxonomy" id="392030"/>
    <lineage>
        <taxon>Eukaryota</taxon>
        <taxon>Metazoa</taxon>
        <taxon>Spiralia</taxon>
        <taxon>Gnathifera</taxon>
        <taxon>Rotifera</taxon>
        <taxon>Eurotatoria</taxon>
        <taxon>Bdelloidea</taxon>
        <taxon>Philodinida</taxon>
        <taxon>Philodinidae</taxon>
        <taxon>Rotaria</taxon>
    </lineage>
</organism>
<proteinExistence type="predicted"/>
<name>A0A820X0P1_9BILA</name>
<dbReference type="AlphaFoldDB" id="A0A820X0P1"/>
<accession>A0A820X0P1</accession>
<protein>
    <submittedName>
        <fullName evidence="1">Uncharacterized protein</fullName>
    </submittedName>
</protein>
<dbReference type="Proteomes" id="UP000663866">
    <property type="component" value="Unassembled WGS sequence"/>
</dbReference>
<dbReference type="EMBL" id="CAJOBG010056919">
    <property type="protein sequence ID" value="CAF4524648.1"/>
    <property type="molecule type" value="Genomic_DNA"/>
</dbReference>